<dbReference type="EMBL" id="MFGX01000094">
    <property type="protein sequence ID" value="OGF53839.1"/>
    <property type="molecule type" value="Genomic_DNA"/>
</dbReference>
<gene>
    <name evidence="4" type="ORF">A2Z21_10340</name>
</gene>
<dbReference type="InterPro" id="IPR036412">
    <property type="entry name" value="HAD-like_sf"/>
</dbReference>
<evidence type="ECO:0000313" key="5">
    <source>
        <dbReference type="Proteomes" id="UP000179157"/>
    </source>
</evidence>
<organism evidence="4 5">
    <name type="scientific">Fraserbacteria sp. (strain RBG_16_55_9)</name>
    <dbReference type="NCBI Taxonomy" id="1817864"/>
    <lineage>
        <taxon>Bacteria</taxon>
        <taxon>Candidatus Fraseribacteriota</taxon>
    </lineage>
</organism>
<dbReference type="Pfam" id="PF00702">
    <property type="entry name" value="Hydrolase"/>
    <property type="match status" value="1"/>
</dbReference>
<sequence>MIDHLPKAILLDLDDTILADSESARYSWQTVSEQFAPRIGCTPDELLATIREYAHWYWSDPERHHRGRLDLNTSRREIVAAALPRMGIDNPSLAAEIAQAHHDLRDATVKPFDGAIDVLRSFRDRGLRLALITNGNGDLQRQKIERFGLATFFDCILIEGEFGMGKPDERVYRHALDQLNVTPSEAWMVGDNLEFDVAAPQRLGIYSIWVDVTGNGLPASSAVRPDRIIRTLSELLLRT</sequence>
<keyword evidence="3" id="KW-0460">Magnesium</keyword>
<evidence type="ECO:0008006" key="6">
    <source>
        <dbReference type="Google" id="ProtNLM"/>
    </source>
</evidence>
<proteinExistence type="predicted"/>
<comment type="cofactor">
    <cofactor evidence="1">
        <name>Mg(2+)</name>
        <dbReference type="ChEBI" id="CHEBI:18420"/>
    </cofactor>
</comment>
<dbReference type="InterPro" id="IPR051400">
    <property type="entry name" value="HAD-like_hydrolase"/>
</dbReference>
<dbReference type="Gene3D" id="1.20.120.710">
    <property type="entry name" value="Haloacid dehalogenase hydrolase-like domain"/>
    <property type="match status" value="1"/>
</dbReference>
<keyword evidence="2" id="KW-0378">Hydrolase</keyword>
<dbReference type="InterPro" id="IPR006439">
    <property type="entry name" value="HAD-SF_hydro_IA"/>
</dbReference>
<dbReference type="PANTHER" id="PTHR46470">
    <property type="entry name" value="N-ACYLNEURAMINATE-9-PHOSPHATASE"/>
    <property type="match status" value="1"/>
</dbReference>
<dbReference type="PANTHER" id="PTHR46470:SF4">
    <property type="entry name" value="5-AMINO-6-(5-PHOSPHO-D-RIBITYLAMINO)URACIL PHOSPHATASE YIGB"/>
    <property type="match status" value="1"/>
</dbReference>
<dbReference type="NCBIfam" id="TIGR01509">
    <property type="entry name" value="HAD-SF-IA-v3"/>
    <property type="match status" value="1"/>
</dbReference>
<dbReference type="SFLD" id="SFLDS00003">
    <property type="entry name" value="Haloacid_Dehalogenase"/>
    <property type="match status" value="1"/>
</dbReference>
<dbReference type="SUPFAM" id="SSF56784">
    <property type="entry name" value="HAD-like"/>
    <property type="match status" value="1"/>
</dbReference>
<accession>A0A1F5URT8</accession>
<dbReference type="PRINTS" id="PR00413">
    <property type="entry name" value="HADHALOGNASE"/>
</dbReference>
<dbReference type="InterPro" id="IPR023214">
    <property type="entry name" value="HAD_sf"/>
</dbReference>
<dbReference type="Gene3D" id="3.40.50.1000">
    <property type="entry name" value="HAD superfamily/HAD-like"/>
    <property type="match status" value="1"/>
</dbReference>
<name>A0A1F5URT8_FRAXR</name>
<dbReference type="STRING" id="1817864.A2Z21_10340"/>
<comment type="caution">
    <text evidence="4">The sequence shown here is derived from an EMBL/GenBank/DDBJ whole genome shotgun (WGS) entry which is preliminary data.</text>
</comment>
<dbReference type="NCBIfam" id="TIGR01549">
    <property type="entry name" value="HAD-SF-IA-v1"/>
    <property type="match status" value="1"/>
</dbReference>
<evidence type="ECO:0000256" key="2">
    <source>
        <dbReference type="ARBA" id="ARBA00022801"/>
    </source>
</evidence>
<protein>
    <recommendedName>
        <fullName evidence="6">Phosphoglycolate phosphatase</fullName>
    </recommendedName>
</protein>
<dbReference type="GO" id="GO:0009231">
    <property type="term" value="P:riboflavin biosynthetic process"/>
    <property type="evidence" value="ECO:0007669"/>
    <property type="project" value="TreeGrafter"/>
</dbReference>
<dbReference type="AlphaFoldDB" id="A0A1F5URT8"/>
<evidence type="ECO:0000256" key="1">
    <source>
        <dbReference type="ARBA" id="ARBA00001946"/>
    </source>
</evidence>
<reference evidence="4 5" key="1">
    <citation type="journal article" date="2016" name="Nat. Commun.">
        <title>Thousands of microbial genomes shed light on interconnected biogeochemical processes in an aquifer system.</title>
        <authorList>
            <person name="Anantharaman K."/>
            <person name="Brown C.T."/>
            <person name="Hug L.A."/>
            <person name="Sharon I."/>
            <person name="Castelle C.J."/>
            <person name="Probst A.J."/>
            <person name="Thomas B.C."/>
            <person name="Singh A."/>
            <person name="Wilkins M.J."/>
            <person name="Karaoz U."/>
            <person name="Brodie E.L."/>
            <person name="Williams K.H."/>
            <person name="Hubbard S.S."/>
            <person name="Banfield J.F."/>
        </authorList>
    </citation>
    <scope>NUCLEOTIDE SEQUENCE [LARGE SCALE GENOMIC DNA]</scope>
    <source>
        <strain evidence="5">RBG_16_55_9</strain>
    </source>
</reference>
<dbReference type="SFLD" id="SFLDG01129">
    <property type="entry name" value="C1.5:_HAD__Beta-PGM__Phosphata"/>
    <property type="match status" value="1"/>
</dbReference>
<evidence type="ECO:0000256" key="3">
    <source>
        <dbReference type="ARBA" id="ARBA00022842"/>
    </source>
</evidence>
<evidence type="ECO:0000313" key="4">
    <source>
        <dbReference type="EMBL" id="OGF53839.1"/>
    </source>
</evidence>
<dbReference type="GO" id="GO:0016787">
    <property type="term" value="F:hydrolase activity"/>
    <property type="evidence" value="ECO:0007669"/>
    <property type="project" value="UniProtKB-KW"/>
</dbReference>
<dbReference type="Proteomes" id="UP000179157">
    <property type="component" value="Unassembled WGS sequence"/>
</dbReference>